<comment type="caution">
    <text evidence="1">The sequence shown here is derived from an EMBL/GenBank/DDBJ whole genome shotgun (WGS) entry which is preliminary data.</text>
</comment>
<evidence type="ECO:0000313" key="2">
    <source>
        <dbReference type="Proteomes" id="UP001189429"/>
    </source>
</evidence>
<accession>A0ABN9V0S4</accession>
<keyword evidence="2" id="KW-1185">Reference proteome</keyword>
<name>A0ABN9V0S4_9DINO</name>
<protein>
    <recommendedName>
        <fullName evidence="3">DUF3987 domain-containing protein</fullName>
    </recommendedName>
</protein>
<evidence type="ECO:0008006" key="3">
    <source>
        <dbReference type="Google" id="ProtNLM"/>
    </source>
</evidence>
<proteinExistence type="predicted"/>
<evidence type="ECO:0000313" key="1">
    <source>
        <dbReference type="EMBL" id="CAK0865173.1"/>
    </source>
</evidence>
<gene>
    <name evidence="1" type="ORF">PCOR1329_LOCUS52761</name>
</gene>
<reference evidence="1" key="1">
    <citation type="submission" date="2023-10" db="EMBL/GenBank/DDBJ databases">
        <authorList>
            <person name="Chen Y."/>
            <person name="Shah S."/>
            <person name="Dougan E. K."/>
            <person name="Thang M."/>
            <person name="Chan C."/>
        </authorList>
    </citation>
    <scope>NUCLEOTIDE SEQUENCE [LARGE SCALE GENOMIC DNA]</scope>
</reference>
<organism evidence="1 2">
    <name type="scientific">Prorocentrum cordatum</name>
    <dbReference type="NCBI Taxonomy" id="2364126"/>
    <lineage>
        <taxon>Eukaryota</taxon>
        <taxon>Sar</taxon>
        <taxon>Alveolata</taxon>
        <taxon>Dinophyceae</taxon>
        <taxon>Prorocentrales</taxon>
        <taxon>Prorocentraceae</taxon>
        <taxon>Prorocentrum</taxon>
    </lineage>
</organism>
<dbReference type="Proteomes" id="UP001189429">
    <property type="component" value="Unassembled WGS sequence"/>
</dbReference>
<sequence length="475" mass="53032">MASLPLNAVKVHYSGILGVFPNIMINAHGASGDGKSVALWFDTQVMHYWRKKNLEPRLEEWKDRKDAYDEWKANGRDPSEAVPEPGPEPAWEKLYDSGSMVGLGVQMKGNDGVAFLIEHEGGKWLNKLLEGGVAGSVGDLNQIAEHAFFKNAPSNKESRFRVENPHLVCFIPTHMDEIVPILQQARGNPKDSVAGMQRFLYCHFPAVCKKVLPEGSEEELAELVQNSEDYFNELSLDDAVKSVVHPLLLMEGLHKMNVERQGERGNRNMFSNMSGQHVMAWEPGVENSFAKKFNESAEKIAAAFQRLGSRVDASKLSKDKTRPLQFLPAAALLEKAIEYLVFRGVQVDPSKYSPEELVEQIARVDIDNVLGSFVVTDIPSRIPAYAVEAGEALGAFFEKQCGLLASMPDVISRFRERRDQLGTLHQPRAHVLFALLREVSAEFPLKVYGARGQLVHKRFSWAEFCGDPDTSEDGR</sequence>
<dbReference type="EMBL" id="CAUYUJ010016423">
    <property type="protein sequence ID" value="CAK0865173.1"/>
    <property type="molecule type" value="Genomic_DNA"/>
</dbReference>